<dbReference type="InterPro" id="IPR052051">
    <property type="entry name" value="TCR_complex_component"/>
</dbReference>
<dbReference type="Pfam" id="PF07686">
    <property type="entry name" value="V-set"/>
    <property type="match status" value="1"/>
</dbReference>
<evidence type="ECO:0000256" key="4">
    <source>
        <dbReference type="ARBA" id="ARBA00022859"/>
    </source>
</evidence>
<dbReference type="Gene3D" id="2.60.40.10">
    <property type="entry name" value="Immunoglobulins"/>
    <property type="match status" value="1"/>
</dbReference>
<dbReference type="PANTHER" id="PTHR19433:SF111">
    <property type="entry name" value="T CELL RECEPTOR ALPHA VARIABLE 4"/>
    <property type="match status" value="1"/>
</dbReference>
<dbReference type="PANTHER" id="PTHR19433">
    <property type="entry name" value="T-CELL RECEPTOR ALPHA CHAIN V REGION-RELATED"/>
    <property type="match status" value="1"/>
</dbReference>
<name>A0A8J4WQC6_CLAMG</name>
<feature type="non-terminal residue" evidence="10">
    <location>
        <position position="1"/>
    </location>
</feature>
<dbReference type="EMBL" id="QNUK01001010">
    <property type="protein sequence ID" value="KAF5888289.1"/>
    <property type="molecule type" value="Genomic_DNA"/>
</dbReference>
<keyword evidence="8" id="KW-1133">Transmembrane helix</keyword>
<evidence type="ECO:0000313" key="11">
    <source>
        <dbReference type="Proteomes" id="UP000727407"/>
    </source>
</evidence>
<organism evidence="10 11">
    <name type="scientific">Clarias magur</name>
    <name type="common">Asian catfish</name>
    <name type="synonym">Macropteronotus magur</name>
    <dbReference type="NCBI Taxonomy" id="1594786"/>
    <lineage>
        <taxon>Eukaryota</taxon>
        <taxon>Metazoa</taxon>
        <taxon>Chordata</taxon>
        <taxon>Craniata</taxon>
        <taxon>Vertebrata</taxon>
        <taxon>Euteleostomi</taxon>
        <taxon>Actinopterygii</taxon>
        <taxon>Neopterygii</taxon>
        <taxon>Teleostei</taxon>
        <taxon>Ostariophysi</taxon>
        <taxon>Siluriformes</taxon>
        <taxon>Clariidae</taxon>
        <taxon>Clarias</taxon>
    </lineage>
</organism>
<evidence type="ECO:0000256" key="8">
    <source>
        <dbReference type="SAM" id="Phobius"/>
    </source>
</evidence>
<evidence type="ECO:0000256" key="7">
    <source>
        <dbReference type="ARBA" id="ARBA00023180"/>
    </source>
</evidence>
<keyword evidence="3" id="KW-0732">Signal</keyword>
<keyword evidence="11" id="KW-1185">Reference proteome</keyword>
<gene>
    <name evidence="10" type="ORF">DAT39_021926</name>
</gene>
<feature type="domain" description="Ig-like" evidence="9">
    <location>
        <begin position="12"/>
        <end position="113"/>
    </location>
</feature>
<dbReference type="CDD" id="cd00099">
    <property type="entry name" value="IgV"/>
    <property type="match status" value="1"/>
</dbReference>
<keyword evidence="10" id="KW-0675">Receptor</keyword>
<proteinExistence type="predicted"/>
<feature type="non-terminal residue" evidence="10">
    <location>
        <position position="169"/>
    </location>
</feature>
<reference evidence="10" key="1">
    <citation type="submission" date="2020-07" db="EMBL/GenBank/DDBJ databases">
        <title>Clarias magur genome sequencing, assembly and annotation.</title>
        <authorList>
            <person name="Kushwaha B."/>
            <person name="Kumar R."/>
            <person name="Das P."/>
            <person name="Joshi C.G."/>
            <person name="Kumar D."/>
            <person name="Nagpure N.S."/>
            <person name="Pandey M."/>
            <person name="Agarwal S."/>
            <person name="Srivastava S."/>
            <person name="Singh M."/>
            <person name="Sahoo L."/>
            <person name="Jayasankar P."/>
            <person name="Meher P.K."/>
            <person name="Koringa P.G."/>
            <person name="Iquebal M.A."/>
            <person name="Das S.P."/>
            <person name="Bit A."/>
            <person name="Patnaik S."/>
            <person name="Patel N."/>
            <person name="Shah T.M."/>
            <person name="Hinsu A."/>
            <person name="Jena J.K."/>
        </authorList>
    </citation>
    <scope>NUCLEOTIDE SEQUENCE</scope>
    <source>
        <strain evidence="10">CIFAMagur01</strain>
        <tissue evidence="10">Testis</tissue>
    </source>
</reference>
<dbReference type="SUPFAM" id="SSF48726">
    <property type="entry name" value="Immunoglobulin"/>
    <property type="match status" value="1"/>
</dbReference>
<keyword evidence="4" id="KW-0391">Immunity</keyword>
<dbReference type="GO" id="GO:0002376">
    <property type="term" value="P:immune system process"/>
    <property type="evidence" value="ECO:0007669"/>
    <property type="project" value="UniProtKB-KW"/>
</dbReference>
<evidence type="ECO:0000256" key="6">
    <source>
        <dbReference type="ARBA" id="ARBA00023157"/>
    </source>
</evidence>
<keyword evidence="7" id="KW-0325">Glycoprotein</keyword>
<keyword evidence="5 8" id="KW-0472">Membrane</keyword>
<comment type="caution">
    <text evidence="10">The sequence shown here is derived from an EMBL/GenBank/DDBJ whole genome shotgun (WGS) entry which is preliminary data.</text>
</comment>
<evidence type="ECO:0000256" key="2">
    <source>
        <dbReference type="ARBA" id="ARBA00022475"/>
    </source>
</evidence>
<keyword evidence="8" id="KW-0812">Transmembrane</keyword>
<protein>
    <submittedName>
        <fullName evidence="10">Putative immune-type receptor 12a</fullName>
    </submittedName>
</protein>
<evidence type="ECO:0000256" key="3">
    <source>
        <dbReference type="ARBA" id="ARBA00022729"/>
    </source>
</evidence>
<comment type="subcellular location">
    <subcellularLocation>
        <location evidence="1">Cell membrane</location>
    </subcellularLocation>
</comment>
<dbReference type="InterPro" id="IPR003599">
    <property type="entry name" value="Ig_sub"/>
</dbReference>
<evidence type="ECO:0000313" key="10">
    <source>
        <dbReference type="EMBL" id="KAF5888289.1"/>
    </source>
</evidence>
<sequence length="169" mass="18933">LLSETLCSFIFEAEPGDKVTIWCEHHLTDTGYISWFKHTTDSVPLLIECKKFRASAPAETCYFFTENKRIVMSVYGKNTSLTITAVHVSDTGHYYCGSMKLVKMTFSTSTSLQVKDTVNRSVNTTFLKDKATGSDSSAVFFWLNLMAVVMTAALFAVTFAMLTYSSIHR</sequence>
<dbReference type="InterPro" id="IPR013106">
    <property type="entry name" value="Ig_V-set"/>
</dbReference>
<keyword evidence="2" id="KW-1003">Cell membrane</keyword>
<evidence type="ECO:0000256" key="1">
    <source>
        <dbReference type="ARBA" id="ARBA00004236"/>
    </source>
</evidence>
<dbReference type="OrthoDB" id="9932608at2759"/>
<dbReference type="InterPro" id="IPR013783">
    <property type="entry name" value="Ig-like_fold"/>
</dbReference>
<dbReference type="PROSITE" id="PS50835">
    <property type="entry name" value="IG_LIKE"/>
    <property type="match status" value="1"/>
</dbReference>
<accession>A0A8J4WQC6</accession>
<evidence type="ECO:0000259" key="9">
    <source>
        <dbReference type="PROSITE" id="PS50835"/>
    </source>
</evidence>
<dbReference type="GO" id="GO:0005886">
    <property type="term" value="C:plasma membrane"/>
    <property type="evidence" value="ECO:0007669"/>
    <property type="project" value="UniProtKB-SubCell"/>
</dbReference>
<dbReference type="SMART" id="SM00409">
    <property type="entry name" value="IG"/>
    <property type="match status" value="1"/>
</dbReference>
<dbReference type="Proteomes" id="UP000727407">
    <property type="component" value="Unassembled WGS sequence"/>
</dbReference>
<dbReference type="InterPro" id="IPR036179">
    <property type="entry name" value="Ig-like_dom_sf"/>
</dbReference>
<dbReference type="AlphaFoldDB" id="A0A8J4WQC6"/>
<dbReference type="InterPro" id="IPR007110">
    <property type="entry name" value="Ig-like_dom"/>
</dbReference>
<feature type="transmembrane region" description="Helical" evidence="8">
    <location>
        <begin position="139"/>
        <end position="164"/>
    </location>
</feature>
<evidence type="ECO:0000256" key="5">
    <source>
        <dbReference type="ARBA" id="ARBA00023136"/>
    </source>
</evidence>
<keyword evidence="6" id="KW-1015">Disulfide bond</keyword>
<dbReference type="GO" id="GO:0009617">
    <property type="term" value="P:response to bacterium"/>
    <property type="evidence" value="ECO:0007669"/>
    <property type="project" value="TreeGrafter"/>
</dbReference>